<feature type="transmembrane region" description="Helical" evidence="2">
    <location>
        <begin position="325"/>
        <end position="355"/>
    </location>
</feature>
<evidence type="ECO:0000256" key="2">
    <source>
        <dbReference type="SAM" id="Phobius"/>
    </source>
</evidence>
<comment type="caution">
    <text evidence="3">The sequence shown here is derived from an EMBL/GenBank/DDBJ whole genome shotgun (WGS) entry which is preliminary data.</text>
</comment>
<dbReference type="PANTHER" id="PTHR35307:SF6">
    <property type="entry name" value="TRANSMEMBRANE PROTEIN"/>
    <property type="match status" value="1"/>
</dbReference>
<reference evidence="3 4" key="1">
    <citation type="submission" date="2024-01" db="EMBL/GenBank/DDBJ databases">
        <title>Genome assemblies of Stephania.</title>
        <authorList>
            <person name="Yang L."/>
        </authorList>
    </citation>
    <scope>NUCLEOTIDE SEQUENCE [LARGE SCALE GENOMIC DNA]</scope>
    <source>
        <strain evidence="3">JXDWG</strain>
        <tissue evidence="3">Leaf</tissue>
    </source>
</reference>
<organism evidence="3 4">
    <name type="scientific">Stephania cephalantha</name>
    <dbReference type="NCBI Taxonomy" id="152367"/>
    <lineage>
        <taxon>Eukaryota</taxon>
        <taxon>Viridiplantae</taxon>
        <taxon>Streptophyta</taxon>
        <taxon>Embryophyta</taxon>
        <taxon>Tracheophyta</taxon>
        <taxon>Spermatophyta</taxon>
        <taxon>Magnoliopsida</taxon>
        <taxon>Ranunculales</taxon>
        <taxon>Menispermaceae</taxon>
        <taxon>Menispermoideae</taxon>
        <taxon>Cissampelideae</taxon>
        <taxon>Stephania</taxon>
    </lineage>
</organism>
<feature type="transmembrane region" description="Helical" evidence="2">
    <location>
        <begin position="215"/>
        <end position="237"/>
    </location>
</feature>
<feature type="transmembrane region" description="Helical" evidence="2">
    <location>
        <begin position="84"/>
        <end position="102"/>
    </location>
</feature>
<dbReference type="Proteomes" id="UP001419268">
    <property type="component" value="Unassembled WGS sequence"/>
</dbReference>
<proteinExistence type="predicted"/>
<dbReference type="AlphaFoldDB" id="A0AAP0I9M4"/>
<feature type="region of interest" description="Disordered" evidence="1">
    <location>
        <begin position="369"/>
        <end position="408"/>
    </location>
</feature>
<feature type="transmembrane region" description="Helical" evidence="2">
    <location>
        <begin position="114"/>
        <end position="137"/>
    </location>
</feature>
<feature type="compositionally biased region" description="Low complexity" evidence="1">
    <location>
        <begin position="373"/>
        <end position="382"/>
    </location>
</feature>
<evidence type="ECO:0000313" key="3">
    <source>
        <dbReference type="EMBL" id="KAK9111319.1"/>
    </source>
</evidence>
<keyword evidence="2" id="KW-1133">Transmembrane helix</keyword>
<gene>
    <name evidence="3" type="ORF">Scep_018838</name>
</gene>
<dbReference type="EMBL" id="JBBNAG010000008">
    <property type="protein sequence ID" value="KAK9111319.1"/>
    <property type="molecule type" value="Genomic_DNA"/>
</dbReference>
<keyword evidence="4" id="KW-1185">Reference proteome</keyword>
<keyword evidence="2" id="KW-0472">Membrane</keyword>
<dbReference type="PANTHER" id="PTHR35307">
    <property type="entry name" value="PROTEIN, PUTATIVE-RELATED"/>
    <property type="match status" value="1"/>
</dbReference>
<keyword evidence="2" id="KW-0812">Transmembrane</keyword>
<accession>A0AAP0I9M4</accession>
<feature type="transmembrane region" description="Helical" evidence="2">
    <location>
        <begin position="20"/>
        <end position="42"/>
    </location>
</feature>
<feature type="transmembrane region" description="Helical" evidence="2">
    <location>
        <begin position="257"/>
        <end position="279"/>
    </location>
</feature>
<sequence>MENPLCSNGNISSAPVPYVGLYITSATMVCLLLILYDLFLSFRHKRPYLPCKLFSVNSATLTLLAIVSKLPVDLTTNMPSASDQITKLTGTIMVCVSMAFMMPSMGTNRKAESISNMIALSLFVVTIVVNICIQLRTGVIFSFFWEHILISCFMVIMLAVFLHSTNNINAAKIHLAGNNRSAFRRNVTSSSVDKVMPWYKSSSVSNPQFVLCKDVLSSTSSGMICIICLVVLSQAVYRSLIVHKMKFCNEKVSDYGWSIPMILVTQIITIVVASLATAYRWFMMVIYEEISETQLNIYMYIKDTETLAFKFLAKYKKFPMKKISLSYASLGLFKSMVSLVYVLVFFTIVSIPFYLYRFILHGTRSLKGRSTESSSSSSSSSSHFSIEEENGEDLRERDEYMDGCNEQE</sequence>
<evidence type="ECO:0000313" key="4">
    <source>
        <dbReference type="Proteomes" id="UP001419268"/>
    </source>
</evidence>
<name>A0AAP0I9M4_9MAGN</name>
<protein>
    <submittedName>
        <fullName evidence="3">Uncharacterized protein</fullName>
    </submittedName>
</protein>
<feature type="transmembrane region" description="Helical" evidence="2">
    <location>
        <begin position="143"/>
        <end position="162"/>
    </location>
</feature>
<evidence type="ECO:0000256" key="1">
    <source>
        <dbReference type="SAM" id="MobiDB-lite"/>
    </source>
</evidence>